<dbReference type="PANTHER" id="PTHR34297:SF1">
    <property type="entry name" value="ASP23_GLS24 FAMILY ENVELOPE STRESS RESPONSE PROTEIN"/>
    <property type="match status" value="1"/>
</dbReference>
<accession>A0A0M2SSB6</accession>
<dbReference type="Pfam" id="PF03780">
    <property type="entry name" value="Asp23"/>
    <property type="match status" value="1"/>
</dbReference>
<comment type="similarity">
    <text evidence="1">Belongs to the asp23 family.</text>
</comment>
<proteinExistence type="inferred from homology"/>
<gene>
    <name evidence="2" type="ORF">WN59_01535</name>
</gene>
<protein>
    <submittedName>
        <fullName evidence="2">Uncharacterized protein</fullName>
    </submittedName>
</protein>
<dbReference type="STRING" id="1432562.WN59_01535"/>
<dbReference type="Proteomes" id="UP000034287">
    <property type="component" value="Unassembled WGS sequence"/>
</dbReference>
<evidence type="ECO:0000313" key="3">
    <source>
        <dbReference type="Proteomes" id="UP000034287"/>
    </source>
</evidence>
<reference evidence="2 3" key="1">
    <citation type="submission" date="2015-04" db="EMBL/GenBank/DDBJ databases">
        <title>Taxonomic description and genome sequence of Salinicoccus sediminis sp. nov., a novel hyper halotolerant bacterium isolated from marine sediment.</title>
        <authorList>
            <person name="Mathan Kumar R."/>
            <person name="Kaur G."/>
            <person name="Kumar N."/>
            <person name="Kumar A."/>
            <person name="Singh N.K."/>
            <person name="Kaur N."/>
            <person name="Mayilraj S."/>
        </authorList>
    </citation>
    <scope>NUCLEOTIDE SEQUENCE [LARGE SCALE GENOMIC DNA]</scope>
    <source>
        <strain evidence="2 3">SV-16</strain>
    </source>
</reference>
<dbReference type="AlphaFoldDB" id="A0A0M2SSB6"/>
<comment type="caution">
    <text evidence="2">The sequence shown here is derived from an EMBL/GenBank/DDBJ whole genome shotgun (WGS) entry which is preliminary data.</text>
</comment>
<dbReference type="PATRIC" id="fig|1432562.3.peg.317"/>
<dbReference type="PANTHER" id="PTHR34297">
    <property type="entry name" value="HYPOTHETICAL CYTOSOLIC PROTEIN-RELATED"/>
    <property type="match status" value="1"/>
</dbReference>
<evidence type="ECO:0000313" key="2">
    <source>
        <dbReference type="EMBL" id="KKK35540.1"/>
    </source>
</evidence>
<sequence length="117" mass="13037">MNMIIQDDKSNLGMIEISSEVLEVIASIAVTETKGVHSLQNNFASGNFEKIGKKYRGRGVKVETEDNEVLISIYVTLDTKGKVHETAENIQKNVSQAIRNMTDHVVKEVNVHIVNIK</sequence>
<name>A0A0M2SSB6_9STAP</name>
<keyword evidence="3" id="KW-1185">Reference proteome</keyword>
<dbReference type="EMBL" id="LAYZ01000001">
    <property type="protein sequence ID" value="KKK35540.1"/>
    <property type="molecule type" value="Genomic_DNA"/>
</dbReference>
<evidence type="ECO:0000256" key="1">
    <source>
        <dbReference type="ARBA" id="ARBA00005721"/>
    </source>
</evidence>
<dbReference type="InterPro" id="IPR005531">
    <property type="entry name" value="Asp23"/>
</dbReference>
<organism evidence="2 3">
    <name type="scientific">Salinicoccus sediminis</name>
    <dbReference type="NCBI Taxonomy" id="1432562"/>
    <lineage>
        <taxon>Bacteria</taxon>
        <taxon>Bacillati</taxon>
        <taxon>Bacillota</taxon>
        <taxon>Bacilli</taxon>
        <taxon>Bacillales</taxon>
        <taxon>Staphylococcaceae</taxon>
        <taxon>Salinicoccus</taxon>
    </lineage>
</organism>